<evidence type="ECO:0000313" key="2">
    <source>
        <dbReference type="EMBL" id="CDY53422.1"/>
    </source>
</evidence>
<dbReference type="AlphaFoldDB" id="A0A078ITU2"/>
<dbReference type="STRING" id="3708.A0A078ITU2"/>
<reference evidence="1" key="3">
    <citation type="submission" date="2021-01" db="EMBL/GenBank/DDBJ databases">
        <authorList>
            <consortium name="Genoscope - CEA"/>
            <person name="William W."/>
        </authorList>
    </citation>
    <scope>NUCLEOTIDE SEQUENCE</scope>
</reference>
<dbReference type="EMBL" id="HG994365">
    <property type="protein sequence ID" value="CAF2074493.1"/>
    <property type="molecule type" value="Genomic_DNA"/>
</dbReference>
<evidence type="ECO:0000313" key="3">
    <source>
        <dbReference type="Proteomes" id="UP000028999"/>
    </source>
</evidence>
<dbReference type="EMBL" id="LK033200">
    <property type="protein sequence ID" value="CDY53422.1"/>
    <property type="molecule type" value="Genomic_DNA"/>
</dbReference>
<dbReference type="Gramene" id="CDY53422">
    <property type="protein sequence ID" value="CDY53422"/>
    <property type="gene ID" value="GSBRNA2T00010661001"/>
</dbReference>
<evidence type="ECO:0000313" key="1">
    <source>
        <dbReference type="EMBL" id="CAF2074493.1"/>
    </source>
</evidence>
<name>A0A078ITU2_BRANA</name>
<dbReference type="Proteomes" id="UP001295469">
    <property type="component" value="Chromosome C01"/>
</dbReference>
<protein>
    <submittedName>
        <fullName evidence="1">(rape) hypothetical protein</fullName>
    </submittedName>
    <submittedName>
        <fullName evidence="2">BnaC01g42720D protein</fullName>
    </submittedName>
</protein>
<sequence>MGSSVITSLSLSFKQVPPTAVPAFLDYVLSSTGVSPSTLFESLIKELSFRAEKFPSDDCNHIASLVAGICHLLKSFGFGTEDNHNALQLFVWRVFVPLMKMVRAYDLDMLNKVNLPPPATSALVVLEVSLFPSPCYFQGILFSVFSEDLTSRECVRTFKEWLQKMNMGMLQEAVLGWINRGLSSGSWTDGTESYVSEKDPVEFDFRSEHEFWEEIKKGLIWQKYLLVRKQSLHILKSVLSISEVSKTIFEKNCMALLNLLC</sequence>
<gene>
    <name evidence="2" type="primary">BnaC01g42720D</name>
    <name evidence="1" type="ORF">DARMORV10_C01P32750.1</name>
    <name evidence="2" type="ORF">GSBRNA2T00010661001</name>
</gene>
<dbReference type="PaxDb" id="3708-A0A078ITU2"/>
<keyword evidence="3" id="KW-1185">Reference proteome</keyword>
<dbReference type="Proteomes" id="UP000028999">
    <property type="component" value="Unassembled WGS sequence"/>
</dbReference>
<reference evidence="2 3" key="1">
    <citation type="journal article" date="2014" name="Science">
        <title>Plant genetics. Early allopolyploid evolution in the post-Neolithic Brassica napus oilseed genome.</title>
        <authorList>
            <person name="Chalhoub B."/>
            <person name="Denoeud F."/>
            <person name="Liu S."/>
            <person name="Parkin I.A."/>
            <person name="Tang H."/>
            <person name="Wang X."/>
            <person name="Chiquet J."/>
            <person name="Belcram H."/>
            <person name="Tong C."/>
            <person name="Samans B."/>
            <person name="Correa M."/>
            <person name="Da Silva C."/>
            <person name="Just J."/>
            <person name="Falentin C."/>
            <person name="Koh C.S."/>
            <person name="Le Clainche I."/>
            <person name="Bernard M."/>
            <person name="Bento P."/>
            <person name="Noel B."/>
            <person name="Labadie K."/>
            <person name="Alberti A."/>
            <person name="Charles M."/>
            <person name="Arnaud D."/>
            <person name="Guo H."/>
            <person name="Daviaud C."/>
            <person name="Alamery S."/>
            <person name="Jabbari K."/>
            <person name="Zhao M."/>
            <person name="Edger P.P."/>
            <person name="Chelaifa H."/>
            <person name="Tack D."/>
            <person name="Lassalle G."/>
            <person name="Mestiri I."/>
            <person name="Schnel N."/>
            <person name="Le Paslier M.C."/>
            <person name="Fan G."/>
            <person name="Renault V."/>
            <person name="Bayer P.E."/>
            <person name="Golicz A.A."/>
            <person name="Manoli S."/>
            <person name="Lee T.H."/>
            <person name="Thi V.H."/>
            <person name="Chalabi S."/>
            <person name="Hu Q."/>
            <person name="Fan C."/>
            <person name="Tollenaere R."/>
            <person name="Lu Y."/>
            <person name="Battail C."/>
            <person name="Shen J."/>
            <person name="Sidebottom C.H."/>
            <person name="Wang X."/>
            <person name="Canaguier A."/>
            <person name="Chauveau A."/>
            <person name="Berard A."/>
            <person name="Deniot G."/>
            <person name="Guan M."/>
            <person name="Liu Z."/>
            <person name="Sun F."/>
            <person name="Lim Y.P."/>
            <person name="Lyons E."/>
            <person name="Town C.D."/>
            <person name="Bancroft I."/>
            <person name="Wang X."/>
            <person name="Meng J."/>
            <person name="Ma J."/>
            <person name="Pires J.C."/>
            <person name="King G.J."/>
            <person name="Brunel D."/>
            <person name="Delourme R."/>
            <person name="Renard M."/>
            <person name="Aury J.M."/>
            <person name="Adams K.L."/>
            <person name="Batley J."/>
            <person name="Snowdon R.J."/>
            <person name="Tost J."/>
            <person name="Edwards D."/>
            <person name="Zhou Y."/>
            <person name="Hua W."/>
            <person name="Sharpe A.G."/>
            <person name="Paterson A.H."/>
            <person name="Guan C."/>
            <person name="Wincker P."/>
        </authorList>
    </citation>
    <scope>NUCLEOTIDE SEQUENCE [LARGE SCALE GENOMIC DNA]</scope>
    <source>
        <strain evidence="3">cv. Darmor-bzh</strain>
    </source>
</reference>
<reference evidence="2" key="2">
    <citation type="submission" date="2014-06" db="EMBL/GenBank/DDBJ databases">
        <authorList>
            <person name="Genoscope - CEA"/>
        </authorList>
    </citation>
    <scope>NUCLEOTIDE SEQUENCE</scope>
</reference>
<proteinExistence type="predicted"/>
<dbReference type="InterPro" id="IPR045330">
    <property type="entry name" value="TRM3/TARBP1"/>
</dbReference>
<dbReference type="PANTHER" id="PTHR12029">
    <property type="entry name" value="RNA METHYLTRANSFERASE"/>
    <property type="match status" value="1"/>
</dbReference>
<dbReference type="PANTHER" id="PTHR12029:SF11">
    <property type="entry name" value="METHYLTRANSFERASE TARBP1-RELATED"/>
    <property type="match status" value="1"/>
</dbReference>
<accession>A0A078ITU2</accession>
<organism evidence="2 3">
    <name type="scientific">Brassica napus</name>
    <name type="common">Rape</name>
    <dbReference type="NCBI Taxonomy" id="3708"/>
    <lineage>
        <taxon>Eukaryota</taxon>
        <taxon>Viridiplantae</taxon>
        <taxon>Streptophyta</taxon>
        <taxon>Embryophyta</taxon>
        <taxon>Tracheophyta</taxon>
        <taxon>Spermatophyta</taxon>
        <taxon>Magnoliopsida</taxon>
        <taxon>eudicotyledons</taxon>
        <taxon>Gunneridae</taxon>
        <taxon>Pentapetalae</taxon>
        <taxon>rosids</taxon>
        <taxon>malvids</taxon>
        <taxon>Brassicales</taxon>
        <taxon>Brassicaceae</taxon>
        <taxon>Brassiceae</taxon>
        <taxon>Brassica</taxon>
    </lineage>
</organism>